<feature type="transmembrane region" description="Helical" evidence="7">
    <location>
        <begin position="70"/>
        <end position="93"/>
    </location>
</feature>
<feature type="transmembrane region" description="Helical" evidence="7">
    <location>
        <begin position="105"/>
        <end position="126"/>
    </location>
</feature>
<dbReference type="InterPro" id="IPR000515">
    <property type="entry name" value="MetI-like"/>
</dbReference>
<keyword evidence="3" id="KW-1003">Cell membrane</keyword>
<dbReference type="EMBL" id="BOSE01000004">
    <property type="protein sequence ID" value="GIP17058.1"/>
    <property type="molecule type" value="Genomic_DNA"/>
</dbReference>
<evidence type="ECO:0000256" key="3">
    <source>
        <dbReference type="ARBA" id="ARBA00022475"/>
    </source>
</evidence>
<dbReference type="SUPFAM" id="SSF161098">
    <property type="entry name" value="MetI-like"/>
    <property type="match status" value="1"/>
</dbReference>
<reference evidence="9" key="1">
    <citation type="submission" date="2021-03" db="EMBL/GenBank/DDBJ databases">
        <title>Antimicrobial resistance genes in bacteria isolated from Japanese honey, and their potential for conferring macrolide and lincosamide resistance in the American foulbrood pathogen Paenibacillus larvae.</title>
        <authorList>
            <person name="Okamoto M."/>
            <person name="Kumagai M."/>
            <person name="Kanamori H."/>
            <person name="Takamatsu D."/>
        </authorList>
    </citation>
    <scope>NUCLEOTIDE SEQUENCE</scope>
    <source>
        <strain evidence="9">J40TS1</strain>
    </source>
</reference>
<protein>
    <submittedName>
        <fullName evidence="9">ABC transporter permease</fullName>
    </submittedName>
</protein>
<dbReference type="GO" id="GO:0055085">
    <property type="term" value="P:transmembrane transport"/>
    <property type="evidence" value="ECO:0007669"/>
    <property type="project" value="InterPro"/>
</dbReference>
<evidence type="ECO:0000313" key="9">
    <source>
        <dbReference type="EMBL" id="GIP17058.1"/>
    </source>
</evidence>
<keyword evidence="4 7" id="KW-0812">Transmembrane</keyword>
<keyword evidence="10" id="KW-1185">Reference proteome</keyword>
<feature type="transmembrane region" description="Helical" evidence="7">
    <location>
        <begin position="138"/>
        <end position="161"/>
    </location>
</feature>
<evidence type="ECO:0000256" key="6">
    <source>
        <dbReference type="ARBA" id="ARBA00023136"/>
    </source>
</evidence>
<dbReference type="CDD" id="cd06261">
    <property type="entry name" value="TM_PBP2"/>
    <property type="match status" value="1"/>
</dbReference>
<dbReference type="AlphaFoldDB" id="A0A919YUF7"/>
<keyword evidence="6 7" id="KW-0472">Membrane</keyword>
<dbReference type="Proteomes" id="UP000683139">
    <property type="component" value="Unassembled WGS sequence"/>
</dbReference>
<proteinExistence type="inferred from homology"/>
<dbReference type="InterPro" id="IPR035906">
    <property type="entry name" value="MetI-like_sf"/>
</dbReference>
<comment type="similarity">
    <text evidence="7">Belongs to the binding-protein-dependent transport system permease family.</text>
</comment>
<gene>
    <name evidence="9" type="ORF">J40TS1_27000</name>
</gene>
<keyword evidence="5 7" id="KW-1133">Transmembrane helix</keyword>
<accession>A0A919YUF7</accession>
<feature type="domain" description="ABC transmembrane type-1" evidence="8">
    <location>
        <begin position="71"/>
        <end position="269"/>
    </location>
</feature>
<dbReference type="PANTHER" id="PTHR43744:SF9">
    <property type="entry name" value="POLYGALACTURONAN_RHAMNOGALACTURONAN TRANSPORT SYSTEM PERMEASE PROTEIN YTCP"/>
    <property type="match status" value="1"/>
</dbReference>
<dbReference type="PROSITE" id="PS50928">
    <property type="entry name" value="ABC_TM1"/>
    <property type="match status" value="1"/>
</dbReference>
<evidence type="ECO:0000256" key="5">
    <source>
        <dbReference type="ARBA" id="ARBA00022989"/>
    </source>
</evidence>
<evidence type="ECO:0000259" key="8">
    <source>
        <dbReference type="PROSITE" id="PS50928"/>
    </source>
</evidence>
<comment type="caution">
    <text evidence="9">The sequence shown here is derived from an EMBL/GenBank/DDBJ whole genome shotgun (WGS) entry which is preliminary data.</text>
</comment>
<evidence type="ECO:0000256" key="1">
    <source>
        <dbReference type="ARBA" id="ARBA00004651"/>
    </source>
</evidence>
<sequence>MRSNEMNQTALNIFMVVLTAACLLPFLLLIISSFASEQSIIKLGYTFFPSEYSLEAYKYLWGESSSLLRAYGITILITVIGTSVGLTISALLAYPLSRGVLPFKYFFSFVVFFTLLFNGGLVPTYLVYTEIFHMKNTLLALIIPGLLTNGFFILLIRTYFATSIPVPIIESAYIDGASEYRIFFSIVMPLSLPILATIGLMLTIAYWNDWFNGLIYLTEPRLFSIQNLLNRMLTNIQFLQQNSFAGNNASAIAANLPTNAVRMAMAVIGVVPLLCVYPFFQKYFVKGLVVGAVKG</sequence>
<dbReference type="Pfam" id="PF00528">
    <property type="entry name" value="BPD_transp_1"/>
    <property type="match status" value="1"/>
</dbReference>
<dbReference type="Gene3D" id="1.10.3720.10">
    <property type="entry name" value="MetI-like"/>
    <property type="match status" value="1"/>
</dbReference>
<dbReference type="PROSITE" id="PS51257">
    <property type="entry name" value="PROKAR_LIPOPROTEIN"/>
    <property type="match status" value="1"/>
</dbReference>
<feature type="transmembrane region" description="Helical" evidence="7">
    <location>
        <begin position="260"/>
        <end position="280"/>
    </location>
</feature>
<comment type="subcellular location">
    <subcellularLocation>
        <location evidence="1 7">Cell membrane</location>
        <topology evidence="1 7">Multi-pass membrane protein</topology>
    </subcellularLocation>
</comment>
<feature type="transmembrane region" description="Helical" evidence="7">
    <location>
        <begin position="182"/>
        <end position="207"/>
    </location>
</feature>
<organism evidence="9 10">
    <name type="scientific">Paenibacillus montaniterrae</name>
    <dbReference type="NCBI Taxonomy" id="429341"/>
    <lineage>
        <taxon>Bacteria</taxon>
        <taxon>Bacillati</taxon>
        <taxon>Bacillota</taxon>
        <taxon>Bacilli</taxon>
        <taxon>Bacillales</taxon>
        <taxon>Paenibacillaceae</taxon>
        <taxon>Paenibacillus</taxon>
    </lineage>
</organism>
<evidence type="ECO:0000313" key="10">
    <source>
        <dbReference type="Proteomes" id="UP000683139"/>
    </source>
</evidence>
<evidence type="ECO:0000256" key="2">
    <source>
        <dbReference type="ARBA" id="ARBA00022448"/>
    </source>
</evidence>
<keyword evidence="2 7" id="KW-0813">Transport</keyword>
<dbReference type="GO" id="GO:0005886">
    <property type="term" value="C:plasma membrane"/>
    <property type="evidence" value="ECO:0007669"/>
    <property type="project" value="UniProtKB-SubCell"/>
</dbReference>
<dbReference type="PANTHER" id="PTHR43744">
    <property type="entry name" value="ABC TRANSPORTER PERMEASE PROTEIN MG189-RELATED-RELATED"/>
    <property type="match status" value="1"/>
</dbReference>
<evidence type="ECO:0000256" key="4">
    <source>
        <dbReference type="ARBA" id="ARBA00022692"/>
    </source>
</evidence>
<name>A0A919YUF7_9BACL</name>
<evidence type="ECO:0000256" key="7">
    <source>
        <dbReference type="RuleBase" id="RU363032"/>
    </source>
</evidence>